<dbReference type="Pfam" id="PF00085">
    <property type="entry name" value="Thioredoxin"/>
    <property type="match status" value="1"/>
</dbReference>
<evidence type="ECO:0000256" key="1">
    <source>
        <dbReference type="SAM" id="MobiDB-lite"/>
    </source>
</evidence>
<feature type="compositionally biased region" description="Basic and acidic residues" evidence="1">
    <location>
        <begin position="124"/>
        <end position="139"/>
    </location>
</feature>
<dbReference type="AlphaFoldDB" id="A0ABD3RQX3"/>
<dbReference type="InterPro" id="IPR013766">
    <property type="entry name" value="Thioredoxin_domain"/>
</dbReference>
<dbReference type="Gene3D" id="3.40.30.10">
    <property type="entry name" value="Glutaredoxin"/>
    <property type="match status" value="1"/>
</dbReference>
<feature type="region of interest" description="Disordered" evidence="1">
    <location>
        <begin position="124"/>
        <end position="161"/>
    </location>
</feature>
<dbReference type="EMBL" id="JALLPB020000203">
    <property type="protein sequence ID" value="KAL3815350.1"/>
    <property type="molecule type" value="Genomic_DNA"/>
</dbReference>
<dbReference type="PANTHER" id="PTHR21148">
    <property type="entry name" value="THIOREDOXIN DOMAIN-CONTAINING PROTEIN 9"/>
    <property type="match status" value="1"/>
</dbReference>
<gene>
    <name evidence="3" type="ORF">ACHAXA_002134</name>
</gene>
<sequence>MTSNQNPNRNAKAAKFVASNPLAPLADPFRGMADDENELHREVSEGVQRRLEEAMDTLREKHRTGTNDLDDVDRAPTGAAYRAIREEQARMARMARETNERSEAIGREEEVERISREREIMRRMKFGNDRDDGDGNRDSDGDDDDDDDDDDEFDHLLDEDDDDAELQALRDARIEELKREHNQRAMHVSLGHGSLRTITQDEFLPECTGSSRFVVVHYYHDDFERCKIMDYHLKLIAEEHVEAKFLRIDASKSPFFVSRLKIQTLPSLFVFDQGREIGRLTGFEGLALNSKKPDEWHTGRLQEWISSTGAIRYERPSREVEEERKRLGIVVRGGVYSDDRRDVGMIEEYY</sequence>
<reference evidence="3 4" key="1">
    <citation type="submission" date="2024-10" db="EMBL/GenBank/DDBJ databases">
        <title>Updated reference genomes for cyclostephanoid diatoms.</title>
        <authorList>
            <person name="Roberts W.R."/>
            <person name="Alverson A.J."/>
        </authorList>
    </citation>
    <scope>NUCLEOTIDE SEQUENCE [LARGE SCALE GENOMIC DNA]</scope>
    <source>
        <strain evidence="3 4">AJA228-03</strain>
    </source>
</reference>
<keyword evidence="4" id="KW-1185">Reference proteome</keyword>
<proteinExistence type="predicted"/>
<feature type="compositionally biased region" description="Acidic residues" evidence="1">
    <location>
        <begin position="140"/>
        <end position="161"/>
    </location>
</feature>
<evidence type="ECO:0000259" key="2">
    <source>
        <dbReference type="Pfam" id="PF00085"/>
    </source>
</evidence>
<evidence type="ECO:0000313" key="4">
    <source>
        <dbReference type="Proteomes" id="UP001530377"/>
    </source>
</evidence>
<evidence type="ECO:0000313" key="3">
    <source>
        <dbReference type="EMBL" id="KAL3815350.1"/>
    </source>
</evidence>
<organism evidence="3 4">
    <name type="scientific">Cyclostephanos tholiformis</name>
    <dbReference type="NCBI Taxonomy" id="382380"/>
    <lineage>
        <taxon>Eukaryota</taxon>
        <taxon>Sar</taxon>
        <taxon>Stramenopiles</taxon>
        <taxon>Ochrophyta</taxon>
        <taxon>Bacillariophyta</taxon>
        <taxon>Coscinodiscophyceae</taxon>
        <taxon>Thalassiosirophycidae</taxon>
        <taxon>Stephanodiscales</taxon>
        <taxon>Stephanodiscaceae</taxon>
        <taxon>Cyclostephanos</taxon>
    </lineage>
</organism>
<comment type="caution">
    <text evidence="3">The sequence shown here is derived from an EMBL/GenBank/DDBJ whole genome shotgun (WGS) entry which is preliminary data.</text>
</comment>
<protein>
    <recommendedName>
        <fullName evidence="2">Thioredoxin domain-containing protein</fullName>
    </recommendedName>
</protein>
<name>A0ABD3RQX3_9STRA</name>
<dbReference type="SUPFAM" id="SSF52833">
    <property type="entry name" value="Thioredoxin-like"/>
    <property type="match status" value="1"/>
</dbReference>
<accession>A0ABD3RQX3</accession>
<dbReference type="InterPro" id="IPR036249">
    <property type="entry name" value="Thioredoxin-like_sf"/>
</dbReference>
<feature type="domain" description="Thioredoxin" evidence="2">
    <location>
        <begin position="197"/>
        <end position="283"/>
    </location>
</feature>
<dbReference type="Proteomes" id="UP001530377">
    <property type="component" value="Unassembled WGS sequence"/>
</dbReference>